<evidence type="ECO:0000313" key="8">
    <source>
        <dbReference type="Proteomes" id="UP000245627"/>
    </source>
</evidence>
<feature type="chain" id="PRO_5015563335" description="Peptide methionine sulfoxide reductase MsrA" evidence="5">
    <location>
        <begin position="22"/>
        <end position="214"/>
    </location>
</feature>
<dbReference type="AlphaFoldDB" id="A0A2T8HHK8"/>
<evidence type="ECO:0000256" key="1">
    <source>
        <dbReference type="ARBA" id="ARBA00023002"/>
    </source>
</evidence>
<comment type="catalytic activity">
    <reaction evidence="3 4">
        <text>[thioredoxin]-disulfide + L-methionine + H2O = L-methionine (S)-S-oxide + [thioredoxin]-dithiol</text>
        <dbReference type="Rhea" id="RHEA:19993"/>
        <dbReference type="Rhea" id="RHEA-COMP:10698"/>
        <dbReference type="Rhea" id="RHEA-COMP:10700"/>
        <dbReference type="ChEBI" id="CHEBI:15377"/>
        <dbReference type="ChEBI" id="CHEBI:29950"/>
        <dbReference type="ChEBI" id="CHEBI:50058"/>
        <dbReference type="ChEBI" id="CHEBI:57844"/>
        <dbReference type="ChEBI" id="CHEBI:58772"/>
        <dbReference type="EC" id="1.8.4.11"/>
    </reaction>
</comment>
<dbReference type="InterPro" id="IPR036509">
    <property type="entry name" value="Met_Sox_Rdtase_MsrA_sf"/>
</dbReference>
<dbReference type="EC" id="1.8.4.11" evidence="4"/>
<gene>
    <name evidence="4 7" type="primary">msrA</name>
    <name evidence="7" type="ORF">DC487_12435</name>
</gene>
<evidence type="ECO:0000256" key="2">
    <source>
        <dbReference type="ARBA" id="ARBA00047806"/>
    </source>
</evidence>
<organism evidence="7 8">
    <name type="scientific">Sphingobacterium corticibacter</name>
    <dbReference type="NCBI Taxonomy" id="2171749"/>
    <lineage>
        <taxon>Bacteria</taxon>
        <taxon>Pseudomonadati</taxon>
        <taxon>Bacteroidota</taxon>
        <taxon>Sphingobacteriia</taxon>
        <taxon>Sphingobacteriales</taxon>
        <taxon>Sphingobacteriaceae</taxon>
        <taxon>Sphingobacterium</taxon>
    </lineage>
</organism>
<evidence type="ECO:0000259" key="6">
    <source>
        <dbReference type="Pfam" id="PF01625"/>
    </source>
</evidence>
<dbReference type="RefSeq" id="WP_116776292.1">
    <property type="nucleotide sequence ID" value="NZ_QDKG01000004.1"/>
</dbReference>
<dbReference type="Gene3D" id="3.30.1060.10">
    <property type="entry name" value="Peptide methionine sulphoxide reductase MsrA"/>
    <property type="match status" value="1"/>
</dbReference>
<keyword evidence="5" id="KW-0732">Signal</keyword>
<dbReference type="GO" id="GO:0033744">
    <property type="term" value="F:L-methionine:thioredoxin-disulfide S-oxidoreductase activity"/>
    <property type="evidence" value="ECO:0007669"/>
    <property type="project" value="RHEA"/>
</dbReference>
<dbReference type="HAMAP" id="MF_01401">
    <property type="entry name" value="MsrA"/>
    <property type="match status" value="1"/>
</dbReference>
<keyword evidence="8" id="KW-1185">Reference proteome</keyword>
<sequence length="214" mass="23859">MSNKIMYLFALCTLVFTSCQATSNTSKPVSLATLPVNGDREEAIMAAGCFWCIETSLGLLEGVDTVISGYIGGKGANPTYAQVTTGQTGYAEAVKITYDPKVISYDELLKAFFQLHDPTQLNRQGNDVGTQYRSALFPLNAEQEEKADYYISQLNAEKAYDKPIVTTIEKADVFYPAEDYHQDYFNKNPGNSYCQFVVQPKLDKFKKVFADKLK</sequence>
<dbReference type="Proteomes" id="UP000245627">
    <property type="component" value="Unassembled WGS sequence"/>
</dbReference>
<evidence type="ECO:0000256" key="3">
    <source>
        <dbReference type="ARBA" id="ARBA00048782"/>
    </source>
</evidence>
<dbReference type="Pfam" id="PF01625">
    <property type="entry name" value="PMSR"/>
    <property type="match status" value="1"/>
</dbReference>
<evidence type="ECO:0000256" key="5">
    <source>
        <dbReference type="SAM" id="SignalP"/>
    </source>
</evidence>
<comment type="function">
    <text evidence="4">Has an important function as a repair enzyme for proteins that have been inactivated by oxidation. Catalyzes the reversible oxidation-reduction of methionine sulfoxide in proteins to methionine.</text>
</comment>
<dbReference type="PROSITE" id="PS51257">
    <property type="entry name" value="PROKAR_LIPOPROTEIN"/>
    <property type="match status" value="1"/>
</dbReference>
<evidence type="ECO:0000313" key="7">
    <source>
        <dbReference type="EMBL" id="PVH24914.1"/>
    </source>
</evidence>
<comment type="catalytic activity">
    <reaction evidence="2 4">
        <text>L-methionyl-[protein] + [thioredoxin]-disulfide + H2O = L-methionyl-(S)-S-oxide-[protein] + [thioredoxin]-dithiol</text>
        <dbReference type="Rhea" id="RHEA:14217"/>
        <dbReference type="Rhea" id="RHEA-COMP:10698"/>
        <dbReference type="Rhea" id="RHEA-COMP:10700"/>
        <dbReference type="Rhea" id="RHEA-COMP:12313"/>
        <dbReference type="Rhea" id="RHEA-COMP:12315"/>
        <dbReference type="ChEBI" id="CHEBI:15377"/>
        <dbReference type="ChEBI" id="CHEBI:16044"/>
        <dbReference type="ChEBI" id="CHEBI:29950"/>
        <dbReference type="ChEBI" id="CHEBI:44120"/>
        <dbReference type="ChEBI" id="CHEBI:50058"/>
        <dbReference type="EC" id="1.8.4.11"/>
    </reaction>
</comment>
<feature type="active site" evidence="4">
    <location>
        <position position="49"/>
    </location>
</feature>
<accession>A0A2T8HHK8</accession>
<name>A0A2T8HHK8_9SPHI</name>
<keyword evidence="1 4" id="KW-0560">Oxidoreductase</keyword>
<comment type="caution">
    <text evidence="7">The sequence shown here is derived from an EMBL/GenBank/DDBJ whole genome shotgun (WGS) entry which is preliminary data.</text>
</comment>
<dbReference type="PANTHER" id="PTHR43774">
    <property type="entry name" value="PEPTIDE METHIONINE SULFOXIDE REDUCTASE"/>
    <property type="match status" value="1"/>
</dbReference>
<dbReference type="GO" id="GO:0008113">
    <property type="term" value="F:peptide-methionine (S)-S-oxide reductase activity"/>
    <property type="evidence" value="ECO:0007669"/>
    <property type="project" value="UniProtKB-UniRule"/>
</dbReference>
<dbReference type="InterPro" id="IPR002569">
    <property type="entry name" value="Met_Sox_Rdtase_MsrA_dom"/>
</dbReference>
<dbReference type="SUPFAM" id="SSF55068">
    <property type="entry name" value="Peptide methionine sulfoxide reductase"/>
    <property type="match status" value="1"/>
</dbReference>
<protein>
    <recommendedName>
        <fullName evidence="4">Peptide methionine sulfoxide reductase MsrA</fullName>
        <shortName evidence="4">Protein-methionine-S-oxide reductase</shortName>
        <ecNumber evidence="4">1.8.4.11</ecNumber>
    </recommendedName>
    <alternativeName>
        <fullName evidence="4">Peptide-methionine (S)-S-oxide reductase</fullName>
        <shortName evidence="4">Peptide Met(O) reductase</shortName>
    </alternativeName>
</protein>
<reference evidence="7 8" key="1">
    <citation type="submission" date="2018-04" db="EMBL/GenBank/DDBJ databases">
        <title>Sphingobacterium cortibacter sp. nov.</title>
        <authorList>
            <person name="Li Y."/>
        </authorList>
    </citation>
    <scope>NUCLEOTIDE SEQUENCE [LARGE SCALE GENOMIC DNA]</scope>
    <source>
        <strain evidence="7 8">2c-3</strain>
    </source>
</reference>
<dbReference type="PANTHER" id="PTHR43774:SF1">
    <property type="entry name" value="PEPTIDE METHIONINE SULFOXIDE REDUCTASE MSRA 2"/>
    <property type="match status" value="1"/>
</dbReference>
<evidence type="ECO:0000256" key="4">
    <source>
        <dbReference type="HAMAP-Rule" id="MF_01401"/>
    </source>
</evidence>
<dbReference type="EMBL" id="QDKG01000004">
    <property type="protein sequence ID" value="PVH24914.1"/>
    <property type="molecule type" value="Genomic_DNA"/>
</dbReference>
<dbReference type="NCBIfam" id="TIGR00401">
    <property type="entry name" value="msrA"/>
    <property type="match status" value="1"/>
</dbReference>
<comment type="similarity">
    <text evidence="4">Belongs to the MsrA Met sulfoxide reductase family.</text>
</comment>
<feature type="signal peptide" evidence="5">
    <location>
        <begin position="1"/>
        <end position="21"/>
    </location>
</feature>
<feature type="domain" description="Peptide methionine sulphoxide reductase MsrA" evidence="6">
    <location>
        <begin position="42"/>
        <end position="195"/>
    </location>
</feature>
<dbReference type="OrthoDB" id="4174719at2"/>
<proteinExistence type="inferred from homology"/>